<evidence type="ECO:0000256" key="2">
    <source>
        <dbReference type="SAM" id="SignalP"/>
    </source>
</evidence>
<dbReference type="Proteomes" id="UP000321222">
    <property type="component" value="Chromosome"/>
</dbReference>
<protein>
    <submittedName>
        <fullName evidence="4">T9SS type A sorting domain-containing protein</fullName>
    </submittedName>
</protein>
<dbReference type="SUPFAM" id="SSF50998">
    <property type="entry name" value="Quinoprotein alcohol dehydrogenase-like"/>
    <property type="match status" value="1"/>
</dbReference>
<name>A0A5B9FNI0_9FLAO</name>
<proteinExistence type="predicted"/>
<dbReference type="InterPro" id="IPR026444">
    <property type="entry name" value="Secre_tail"/>
</dbReference>
<dbReference type="PANTHER" id="PTHR42754:SF1">
    <property type="entry name" value="LIPOPROTEIN"/>
    <property type="match status" value="1"/>
</dbReference>
<dbReference type="EMBL" id="CP042831">
    <property type="protein sequence ID" value="QEE48470.1"/>
    <property type="molecule type" value="Genomic_DNA"/>
</dbReference>
<gene>
    <name evidence="4" type="ORF">FUA48_02430</name>
</gene>
<dbReference type="Pfam" id="PF18962">
    <property type="entry name" value="Por_Secre_tail"/>
    <property type="match status" value="1"/>
</dbReference>
<evidence type="ECO:0000313" key="5">
    <source>
        <dbReference type="Proteomes" id="UP000321222"/>
    </source>
</evidence>
<dbReference type="InterPro" id="IPR011047">
    <property type="entry name" value="Quinoprotein_ADH-like_sf"/>
</dbReference>
<accession>A0A5B9FNI0</accession>
<dbReference type="Gene3D" id="2.80.10.50">
    <property type="match status" value="1"/>
</dbReference>
<evidence type="ECO:0000259" key="3">
    <source>
        <dbReference type="Pfam" id="PF18962"/>
    </source>
</evidence>
<feature type="chain" id="PRO_5023051075" evidence="2">
    <location>
        <begin position="20"/>
        <end position="536"/>
    </location>
</feature>
<organism evidence="4 5">
    <name type="scientific">Flavobacterium alkalisoli</name>
    <dbReference type="NCBI Taxonomy" id="2602769"/>
    <lineage>
        <taxon>Bacteria</taxon>
        <taxon>Pseudomonadati</taxon>
        <taxon>Bacteroidota</taxon>
        <taxon>Flavobacteriia</taxon>
        <taxon>Flavobacteriales</taxon>
        <taxon>Flavobacteriaceae</taxon>
        <taxon>Flavobacterium</taxon>
    </lineage>
</organism>
<dbReference type="AlphaFoldDB" id="A0A5B9FNI0"/>
<dbReference type="RefSeq" id="WP_147581954.1">
    <property type="nucleotide sequence ID" value="NZ_CP042831.1"/>
</dbReference>
<reference evidence="4 5" key="1">
    <citation type="submission" date="2019-08" db="EMBL/GenBank/DDBJ databases">
        <title>Flavobacterium alkalisoli sp. nov., isolated from rhizosphere soil of Suaeda salsa.</title>
        <authorList>
            <person name="Sun J.-Q."/>
            <person name="Xu L."/>
        </authorList>
    </citation>
    <scope>NUCLEOTIDE SEQUENCE [LARGE SCALE GENOMIC DNA]</scope>
    <source>
        <strain evidence="4 5">XS-5</strain>
    </source>
</reference>
<dbReference type="PANTHER" id="PTHR42754">
    <property type="entry name" value="ENDOGLUCANASE"/>
    <property type="match status" value="1"/>
</dbReference>
<dbReference type="NCBIfam" id="TIGR04183">
    <property type="entry name" value="Por_Secre_tail"/>
    <property type="match status" value="1"/>
</dbReference>
<sequence>MKKMMVLCLLLLGNYTLQAQDVLWDRSYGGKQADYLLDVQPTADYGFILAGSSLSLKGGNKEKDNHGDLDYWLWKMNENGELDWQKDFGGEGTDILYSIKNTNDGGFILAGTSTSGISEHKKDSCRGREDIWIIKLNAKGGEEWQKTYGGNNQDLVKCISQTSDGGYIVGASSTSDMSLKIKKGGSDSYGKSQECIGGLDYWIFKLDKKGNIKWQRTLGGDYLDIIETISETKDGGYIVGGYSNSPSSRDKGEESKGEGDYWVLKLDVDGNTEWEKVFGGDDDDHLSCILPIKDDGYLLGGYSASSSTGNKNKSNKKGTDIWLIKIDQEGDILWQETYDIGKTDILLSLLENKDGTYLLGGHAKSEVFGLKKSDKKEINDYVAIKVSSDGEELWKKAIGSKGEDVLQKLIETRDGGYIMAGTSDGAISRDKNSGNGSHDFWVVKFKDKDKREENNRLKIEAIPNPAVQYTNIIVGFDFNTGTCRVYDLAGRQLQSFTVNNRTIPLEMQNYPEGIYIVEVSTDTGIESVKVMKGKNN</sequence>
<dbReference type="OrthoDB" id="9811934at2"/>
<dbReference type="KEGG" id="fak:FUA48_02430"/>
<keyword evidence="1 2" id="KW-0732">Signal</keyword>
<feature type="domain" description="Secretion system C-terminal sorting" evidence="3">
    <location>
        <begin position="463"/>
        <end position="529"/>
    </location>
</feature>
<evidence type="ECO:0000256" key="1">
    <source>
        <dbReference type="ARBA" id="ARBA00022729"/>
    </source>
</evidence>
<evidence type="ECO:0000313" key="4">
    <source>
        <dbReference type="EMBL" id="QEE48470.1"/>
    </source>
</evidence>
<feature type="signal peptide" evidence="2">
    <location>
        <begin position="1"/>
        <end position="19"/>
    </location>
</feature>
<keyword evidence="5" id="KW-1185">Reference proteome</keyword>